<dbReference type="PRINTS" id="PR00111">
    <property type="entry name" value="ABHYDROLASE"/>
</dbReference>
<reference evidence="2 3" key="1">
    <citation type="submission" date="2020-06" db="EMBL/GenBank/DDBJ databases">
        <title>Transcriptomic and genomic resources for Thalictrum thalictroides and T. hernandezii: Facilitating candidate gene discovery in an emerging model plant lineage.</title>
        <authorList>
            <person name="Arias T."/>
            <person name="Riano-Pachon D.M."/>
            <person name="Di Stilio V.S."/>
        </authorList>
    </citation>
    <scope>NUCLEOTIDE SEQUENCE [LARGE SCALE GENOMIC DNA]</scope>
    <source>
        <strain evidence="3">cv. WT478/WT964</strain>
        <tissue evidence="2">Leaves</tissue>
    </source>
</reference>
<dbReference type="SUPFAM" id="SSF53474">
    <property type="entry name" value="alpha/beta-Hydrolases"/>
    <property type="match status" value="1"/>
</dbReference>
<dbReference type="Gene3D" id="3.40.50.1820">
    <property type="entry name" value="alpha/beta hydrolase"/>
    <property type="match status" value="1"/>
</dbReference>
<sequence>MAKCFSITKSRDLCYRYSFANAGLKSISTDLGDGTIIHCWVPKTHKPDKPTLLLIHGFGANAMWQWNELLRPFVNKFNLYVPDLVFFGESYTTRSDRSESFQAQCIMRFMETRGVKKMNLIGMSYGGFVGYSLAAQFKDVVERVVICCAGVCLEEKDLNEGLFKVDNIDEALSILLPQTPDKLKLLMQMSFAKPVKPLPSCFLRDFIDVMCTEYVQEKKELVQALLNDRKLSDLPRIPQPTLIIWGDQDQIFPLELAYRLKNHLGENAELVVINHAGHAVAMEKAKEFYKHLRTFLIDSRTFLIDSIPHPSPSLLNGHNNKKD</sequence>
<keyword evidence="3" id="KW-1185">Reference proteome</keyword>
<gene>
    <name evidence="2" type="ORF">FRX31_012474</name>
</gene>
<dbReference type="Pfam" id="PF00561">
    <property type="entry name" value="Abhydrolase_1"/>
    <property type="match status" value="1"/>
</dbReference>
<dbReference type="AlphaFoldDB" id="A0A7J6WLT3"/>
<dbReference type="InterPro" id="IPR029058">
    <property type="entry name" value="AB_hydrolase_fold"/>
</dbReference>
<dbReference type="InterPro" id="IPR000073">
    <property type="entry name" value="AB_hydrolase_1"/>
</dbReference>
<comment type="caution">
    <text evidence="2">The sequence shown here is derived from an EMBL/GenBank/DDBJ whole genome shotgun (WGS) entry which is preliminary data.</text>
</comment>
<evidence type="ECO:0000313" key="2">
    <source>
        <dbReference type="EMBL" id="KAF5197938.1"/>
    </source>
</evidence>
<dbReference type="PANTHER" id="PTHR43139">
    <property type="entry name" value="SI:DKEY-122A22.2"/>
    <property type="match status" value="1"/>
</dbReference>
<accession>A0A7J6WLT3</accession>
<dbReference type="InterPro" id="IPR052370">
    <property type="entry name" value="Meta-cleavage_hydrolase"/>
</dbReference>
<dbReference type="Proteomes" id="UP000554482">
    <property type="component" value="Unassembled WGS sequence"/>
</dbReference>
<evidence type="ECO:0000313" key="3">
    <source>
        <dbReference type="Proteomes" id="UP000554482"/>
    </source>
</evidence>
<organism evidence="2 3">
    <name type="scientific">Thalictrum thalictroides</name>
    <name type="common">Rue-anemone</name>
    <name type="synonym">Anemone thalictroides</name>
    <dbReference type="NCBI Taxonomy" id="46969"/>
    <lineage>
        <taxon>Eukaryota</taxon>
        <taxon>Viridiplantae</taxon>
        <taxon>Streptophyta</taxon>
        <taxon>Embryophyta</taxon>
        <taxon>Tracheophyta</taxon>
        <taxon>Spermatophyta</taxon>
        <taxon>Magnoliopsida</taxon>
        <taxon>Ranunculales</taxon>
        <taxon>Ranunculaceae</taxon>
        <taxon>Thalictroideae</taxon>
        <taxon>Thalictrum</taxon>
    </lineage>
</organism>
<name>A0A7J6WLT3_THATH</name>
<proteinExistence type="predicted"/>
<dbReference type="PANTHER" id="PTHR43139:SF59">
    <property type="entry name" value="ALPHA_BETA-HYDROLASES SUPERFAMILY PROTEIN"/>
    <property type="match status" value="1"/>
</dbReference>
<protein>
    <submittedName>
        <fullName evidence="2">Monoacylglycerol lipase abhd6</fullName>
    </submittedName>
</protein>
<dbReference type="EMBL" id="JABWDY010013984">
    <property type="protein sequence ID" value="KAF5197938.1"/>
    <property type="molecule type" value="Genomic_DNA"/>
</dbReference>
<dbReference type="OrthoDB" id="6431331at2759"/>
<feature type="domain" description="AB hydrolase-1" evidence="1">
    <location>
        <begin position="50"/>
        <end position="284"/>
    </location>
</feature>
<evidence type="ECO:0000259" key="1">
    <source>
        <dbReference type="Pfam" id="PF00561"/>
    </source>
</evidence>